<reference evidence="3 4" key="1">
    <citation type="submission" date="2024-01" db="EMBL/GenBank/DDBJ databases">
        <title>Pedobacter sp. nov., isolated from fresh soil.</title>
        <authorList>
            <person name="Le N.T.T."/>
        </authorList>
    </citation>
    <scope>NUCLEOTIDE SEQUENCE [LARGE SCALE GENOMIC DNA]</scope>
    <source>
        <strain evidence="3 4">KR3-3</strain>
    </source>
</reference>
<protein>
    <submittedName>
        <fullName evidence="3">SCO family protein</fullName>
    </submittedName>
</protein>
<dbReference type="PANTHER" id="PTHR12151:SF25">
    <property type="entry name" value="LINALOOL DEHYDRATASE_ISOMERASE DOMAIN-CONTAINING PROTEIN"/>
    <property type="match status" value="1"/>
</dbReference>
<sequence>MKYNPIKKILILVTILAVPGFLYYLLQEKGKNRYKPLAIYGPKKVASTFHSVRGKQIPDTIYHIIPDFNLLNQDNQTVTWKNYQGKVVLLNLFYTRGTNGIDFANRAVEAFDKTYEKNTMVHFVSLSMDSEYDKPAVLAPYATKMGAKAGKWDLLTGDSSQVQQLIKDGLKLDALKTIENGVPKFTFGNMFVLIDSQHRIRGYYEATNQEALSKLDDEIKVLIAEELRNVKDGR</sequence>
<accession>A0ABU7IA33</accession>
<keyword evidence="2" id="KW-0472">Membrane</keyword>
<dbReference type="Gene3D" id="3.40.30.10">
    <property type="entry name" value="Glutaredoxin"/>
    <property type="match status" value="1"/>
</dbReference>
<comment type="caution">
    <text evidence="3">The sequence shown here is derived from an EMBL/GenBank/DDBJ whole genome shotgun (WGS) entry which is preliminary data.</text>
</comment>
<dbReference type="InterPro" id="IPR036249">
    <property type="entry name" value="Thioredoxin-like_sf"/>
</dbReference>
<gene>
    <name evidence="3" type="ORF">VRU48_13060</name>
</gene>
<keyword evidence="2" id="KW-0812">Transmembrane</keyword>
<feature type="transmembrane region" description="Helical" evidence="2">
    <location>
        <begin position="6"/>
        <end position="26"/>
    </location>
</feature>
<keyword evidence="4" id="KW-1185">Reference proteome</keyword>
<evidence type="ECO:0000256" key="2">
    <source>
        <dbReference type="SAM" id="Phobius"/>
    </source>
</evidence>
<dbReference type="SUPFAM" id="SSF52833">
    <property type="entry name" value="Thioredoxin-like"/>
    <property type="match status" value="1"/>
</dbReference>
<name>A0ABU7IA33_9SPHI</name>
<evidence type="ECO:0000313" key="3">
    <source>
        <dbReference type="EMBL" id="MEE1946044.1"/>
    </source>
</evidence>
<dbReference type="EMBL" id="JAZDQT010000002">
    <property type="protein sequence ID" value="MEE1946044.1"/>
    <property type="molecule type" value="Genomic_DNA"/>
</dbReference>
<comment type="similarity">
    <text evidence="1">Belongs to the SCO1/2 family.</text>
</comment>
<dbReference type="PANTHER" id="PTHR12151">
    <property type="entry name" value="ELECTRON TRANSPORT PROTIN SCO1/SENC FAMILY MEMBER"/>
    <property type="match status" value="1"/>
</dbReference>
<dbReference type="InterPro" id="IPR003782">
    <property type="entry name" value="SCO1/SenC"/>
</dbReference>
<dbReference type="Proteomes" id="UP001336835">
    <property type="component" value="Unassembled WGS sequence"/>
</dbReference>
<proteinExistence type="inferred from homology"/>
<dbReference type="RefSeq" id="WP_330108360.1">
    <property type="nucleotide sequence ID" value="NZ_JAZDQT010000002.1"/>
</dbReference>
<dbReference type="CDD" id="cd02968">
    <property type="entry name" value="SCO"/>
    <property type="match status" value="1"/>
</dbReference>
<organism evidence="3 4">
    <name type="scientific">Pedobacter albus</name>
    <dbReference type="NCBI Taxonomy" id="3113905"/>
    <lineage>
        <taxon>Bacteria</taxon>
        <taxon>Pseudomonadati</taxon>
        <taxon>Bacteroidota</taxon>
        <taxon>Sphingobacteriia</taxon>
        <taxon>Sphingobacteriales</taxon>
        <taxon>Sphingobacteriaceae</taxon>
        <taxon>Pedobacter</taxon>
    </lineage>
</organism>
<dbReference type="Pfam" id="PF02630">
    <property type="entry name" value="SCO1-SenC"/>
    <property type="match status" value="1"/>
</dbReference>
<keyword evidence="2" id="KW-1133">Transmembrane helix</keyword>
<evidence type="ECO:0000256" key="1">
    <source>
        <dbReference type="ARBA" id="ARBA00010996"/>
    </source>
</evidence>
<evidence type="ECO:0000313" key="4">
    <source>
        <dbReference type="Proteomes" id="UP001336835"/>
    </source>
</evidence>